<dbReference type="GO" id="GO:0042602">
    <property type="term" value="F:riboflavin reductase (NADPH) activity"/>
    <property type="evidence" value="ECO:0007669"/>
    <property type="project" value="TreeGrafter"/>
</dbReference>
<dbReference type="PANTHER" id="PTHR43355:SF2">
    <property type="entry name" value="FLAVIN REDUCTASE (NADPH)"/>
    <property type="match status" value="1"/>
</dbReference>
<dbReference type="GO" id="GO:0004074">
    <property type="term" value="F:biliverdin reductase [NAD(P)H] activity"/>
    <property type="evidence" value="ECO:0007669"/>
    <property type="project" value="TreeGrafter"/>
</dbReference>
<dbReference type="EMBL" id="FOEF01000044">
    <property type="protein sequence ID" value="SEP54356.1"/>
    <property type="molecule type" value="Genomic_DNA"/>
</dbReference>
<proteinExistence type="predicted"/>
<feature type="domain" description="NAD(P)-binding" evidence="1">
    <location>
        <begin position="8"/>
        <end position="202"/>
    </location>
</feature>
<dbReference type="SUPFAM" id="SSF51735">
    <property type="entry name" value="NAD(P)-binding Rossmann-fold domains"/>
    <property type="match status" value="1"/>
</dbReference>
<evidence type="ECO:0000313" key="3">
    <source>
        <dbReference type="Proteomes" id="UP000198582"/>
    </source>
</evidence>
<dbReference type="Gene3D" id="3.40.50.720">
    <property type="entry name" value="NAD(P)-binding Rossmann-like Domain"/>
    <property type="match status" value="1"/>
</dbReference>
<dbReference type="InterPro" id="IPR016040">
    <property type="entry name" value="NAD(P)-bd_dom"/>
</dbReference>
<dbReference type="STRING" id="394193.SAMN04489732_14414"/>
<gene>
    <name evidence="2" type="ORF">SAMN04489732_14414</name>
</gene>
<keyword evidence="3" id="KW-1185">Reference proteome</keyword>
<dbReference type="PANTHER" id="PTHR43355">
    <property type="entry name" value="FLAVIN REDUCTASE (NADPH)"/>
    <property type="match status" value="1"/>
</dbReference>
<dbReference type="AlphaFoldDB" id="A0A1H8YQ96"/>
<dbReference type="Proteomes" id="UP000198582">
    <property type="component" value="Unassembled WGS sequence"/>
</dbReference>
<protein>
    <submittedName>
        <fullName evidence="2">Putative NADH-flavin reductase</fullName>
    </submittedName>
</protein>
<dbReference type="RefSeq" id="WP_091629597.1">
    <property type="nucleotide sequence ID" value="NZ_FOEF01000044.1"/>
</dbReference>
<sequence>MKLVLVAATGRIGRLALDQAVAAGHDVTAVARRPDGLPVPVVAVDFTRPDLDALADAMAGADAVVSALGPRSRSEDGIVSTGTRALTTAMATAGVRRLVAVSVAGIAMREGEDRDPGAGWFTRNVLGRLAQARLGTHYADIATTHDLLRRNDLDWTTIGCPLLTDRPATGDYRVAYDHPVRGGWRISRADAAACLLATITRPDTFRRNLAIAH</sequence>
<dbReference type="Pfam" id="PF13460">
    <property type="entry name" value="NAD_binding_10"/>
    <property type="match status" value="1"/>
</dbReference>
<evidence type="ECO:0000313" key="2">
    <source>
        <dbReference type="EMBL" id="SEP54356.1"/>
    </source>
</evidence>
<dbReference type="OrthoDB" id="3763081at2"/>
<reference evidence="2 3" key="1">
    <citation type="submission" date="2016-10" db="EMBL/GenBank/DDBJ databases">
        <authorList>
            <person name="de Groot N.N."/>
        </authorList>
    </citation>
    <scope>NUCLEOTIDE SEQUENCE [LARGE SCALE GENOMIC DNA]</scope>
    <source>
        <strain evidence="2 3">DSM 44993</strain>
    </source>
</reference>
<evidence type="ECO:0000259" key="1">
    <source>
        <dbReference type="Pfam" id="PF13460"/>
    </source>
</evidence>
<name>A0A1H8YQ96_9PSEU</name>
<accession>A0A1H8YQ96</accession>
<dbReference type="InterPro" id="IPR051606">
    <property type="entry name" value="Polyketide_Oxido-like"/>
</dbReference>
<dbReference type="InterPro" id="IPR036291">
    <property type="entry name" value="NAD(P)-bd_dom_sf"/>
</dbReference>
<organism evidence="2 3">
    <name type="scientific">Amycolatopsis saalfeldensis</name>
    <dbReference type="NCBI Taxonomy" id="394193"/>
    <lineage>
        <taxon>Bacteria</taxon>
        <taxon>Bacillati</taxon>
        <taxon>Actinomycetota</taxon>
        <taxon>Actinomycetes</taxon>
        <taxon>Pseudonocardiales</taxon>
        <taxon>Pseudonocardiaceae</taxon>
        <taxon>Amycolatopsis</taxon>
    </lineage>
</organism>